<evidence type="ECO:0000259" key="5">
    <source>
        <dbReference type="Pfam" id="PF15927"/>
    </source>
</evidence>
<dbReference type="InterPro" id="IPR023247">
    <property type="entry name" value="IC97/Dnai7-like"/>
</dbReference>
<proteinExistence type="inferred from homology"/>
<dbReference type="PANTHER" id="PTHR20929">
    <property type="entry name" value="LUNG ADENOMA SUSCEPTIBILITY 1-RELATED"/>
    <property type="match status" value="1"/>
</dbReference>
<protein>
    <submittedName>
        <fullName evidence="6">CLUMA_CG005391, isoform A</fullName>
    </submittedName>
</protein>
<sequence>MVRSRHFKLENFRISTPRVLYFIQAKKKLSKKERAKLEAEQAETLRIEMEKERLKKLEEDRERKMRERQDAKKKQEQEAVENKLRRVQLRESSHVLKKSKEEIKRLLAEEKLETEWNSYMRCNGLPNANDPSDLRKYIHMWIDDVKKLNKKEINWLLKTNEQSILTQDQTVVDLTRANLKKLQPEVGDMYAKRTKEVLGILDEIDAVVRDRYSLSVTKMDDLLELKLEIRTILSSFIDEFTFKILSNIERNMTLSGLTEAKYKYESFVFKTEIYALRDIKFHFYRNPKDKLKDEKTSIDFPILHMNLLLPSVIKCISSAIRGLWLNFDHLSDYCQSGILKYDDSNRKKLTLRQTTKREWKKRKELLQQALFQIFNEKPDEASDEPNVPRVIDVDKMYTEYEDELNAIERNKMGRDSLKLDEFEVNLRSHKITGGIFQIDYLEQPLQDVKFDEGVIHPVQLKKKGWFYPYRPPPPPKPGARRQPEEVELEIKTMEENMERMVLVNIDLPDTVSWFEPPIVCRFESEEEFQEVKSLEEQAKQKSRKDDDVDDDIELRKDEETEKAKEMKQENVIGKPTKEQKIKIVEDFNLIDIPKKINLQPLFEEFVIPLIPDGYEIKFEAKTSYDIGRKCYREKIYTIDDVVYQTRQPRSLFPSCKTKKILKVVKDRSRFELSAGLEFSSDEENDESMYSVDSDQMSSTSNVYMFSKFMHDLEDLIDMEIPSFEKKIAEMSFNLSMATEVNEKTGIDRKDSGISLTKTNSKSLLDVSSEGDSEAESDTDNDEQEKETVTHAMIDTLVKEANMKRCSGRWSTRDIHDVKFNEDKLTIQFRTGRLGCFAFASNRYSNFPFQSWEFKPEFKIPGAIIFTLTAAQLVMEVMVTEKGITLNSLQGGSNNPSVLVNVIGSPMKLEDLMKVLRNSACDVFPDDDAFCYTESSCEKNYVMEMHIYQCMACFALSHNFSWSRWNFAAGSRTCVFLMRELLESRKLPNQSTVHVTPFKACLIDCTEVSPSYCSTPLEEDYYADPYHLAMTKIQPVSKSKMDSMNPLLRQNIIQLLKSVRPLSFC</sequence>
<feature type="region of interest" description="Disordered" evidence="3">
    <location>
        <begin position="56"/>
        <end position="83"/>
    </location>
</feature>
<evidence type="ECO:0000313" key="7">
    <source>
        <dbReference type="Proteomes" id="UP000183832"/>
    </source>
</evidence>
<keyword evidence="7" id="KW-1185">Reference proteome</keyword>
<name>A0A1J1HUS7_9DIPT</name>
<dbReference type="Pfam" id="PF12366">
    <property type="entry name" value="Casc1_C"/>
    <property type="match status" value="1"/>
</dbReference>
<dbReference type="Pfam" id="PF15927">
    <property type="entry name" value="Casc1_N"/>
    <property type="match status" value="1"/>
</dbReference>
<reference evidence="6 7" key="1">
    <citation type="submission" date="2015-04" db="EMBL/GenBank/DDBJ databases">
        <authorList>
            <person name="Syromyatnikov M.Y."/>
            <person name="Popov V.N."/>
        </authorList>
    </citation>
    <scope>NUCLEOTIDE SEQUENCE [LARGE SCALE GENOMIC DNA]</scope>
</reference>
<accession>A0A1J1HUS7</accession>
<evidence type="ECO:0000313" key="6">
    <source>
        <dbReference type="EMBL" id="CRK91757.1"/>
    </source>
</evidence>
<dbReference type="Proteomes" id="UP000183832">
    <property type="component" value="Unassembled WGS sequence"/>
</dbReference>
<feature type="coiled-coil region" evidence="2">
    <location>
        <begin position="524"/>
        <end position="569"/>
    </location>
</feature>
<gene>
    <name evidence="6" type="ORF">CLUMA_CG005391</name>
</gene>
<organism evidence="6 7">
    <name type="scientific">Clunio marinus</name>
    <dbReference type="NCBI Taxonomy" id="568069"/>
    <lineage>
        <taxon>Eukaryota</taxon>
        <taxon>Metazoa</taxon>
        <taxon>Ecdysozoa</taxon>
        <taxon>Arthropoda</taxon>
        <taxon>Hexapoda</taxon>
        <taxon>Insecta</taxon>
        <taxon>Pterygota</taxon>
        <taxon>Neoptera</taxon>
        <taxon>Endopterygota</taxon>
        <taxon>Diptera</taxon>
        <taxon>Nematocera</taxon>
        <taxon>Chironomoidea</taxon>
        <taxon>Chironomidae</taxon>
        <taxon>Clunio</taxon>
    </lineage>
</organism>
<dbReference type="PANTHER" id="PTHR20929:SF11">
    <property type="entry name" value="DYNEIN AXONEMAL INTERMEDIATE CHAIN 7"/>
    <property type="match status" value="1"/>
</dbReference>
<evidence type="ECO:0000256" key="3">
    <source>
        <dbReference type="SAM" id="MobiDB-lite"/>
    </source>
</evidence>
<dbReference type="STRING" id="568069.A0A1J1HUS7"/>
<dbReference type="GO" id="GO:0008017">
    <property type="term" value="F:microtubule binding"/>
    <property type="evidence" value="ECO:0007669"/>
    <property type="project" value="TreeGrafter"/>
</dbReference>
<dbReference type="GO" id="GO:0048487">
    <property type="term" value="F:beta-tubulin binding"/>
    <property type="evidence" value="ECO:0007669"/>
    <property type="project" value="TreeGrafter"/>
</dbReference>
<evidence type="ECO:0000256" key="2">
    <source>
        <dbReference type="SAM" id="Coils"/>
    </source>
</evidence>
<dbReference type="AlphaFoldDB" id="A0A1J1HUS7"/>
<dbReference type="EMBL" id="CVRI01000021">
    <property type="protein sequence ID" value="CRK91757.1"/>
    <property type="molecule type" value="Genomic_DNA"/>
</dbReference>
<comment type="similarity">
    <text evidence="1">Belongs to the DNAI7 family.</text>
</comment>
<dbReference type="InterPro" id="IPR022110">
    <property type="entry name" value="CASC1_C"/>
</dbReference>
<evidence type="ECO:0000259" key="4">
    <source>
        <dbReference type="Pfam" id="PF12366"/>
    </source>
</evidence>
<dbReference type="OrthoDB" id="297923at2759"/>
<dbReference type="InterPro" id="IPR031826">
    <property type="entry name" value="IC97/Casc1_N"/>
</dbReference>
<feature type="compositionally biased region" description="Acidic residues" evidence="3">
    <location>
        <begin position="768"/>
        <end position="784"/>
    </location>
</feature>
<feature type="domain" description="IC97/Casc1 N-terminal" evidence="5">
    <location>
        <begin position="45"/>
        <end position="264"/>
    </location>
</feature>
<evidence type="ECO:0000256" key="1">
    <source>
        <dbReference type="ARBA" id="ARBA00024332"/>
    </source>
</evidence>
<keyword evidence="2" id="KW-0175">Coiled coil</keyword>
<feature type="domain" description="CASC1 C-terminal" evidence="4">
    <location>
        <begin position="808"/>
        <end position="1008"/>
    </location>
</feature>
<feature type="region of interest" description="Disordered" evidence="3">
    <location>
        <begin position="764"/>
        <end position="785"/>
    </location>
</feature>